<name>A0ABY9TTK9_9GAMM</name>
<feature type="region of interest" description="Disordered" evidence="1">
    <location>
        <begin position="44"/>
        <end position="64"/>
    </location>
</feature>
<keyword evidence="2" id="KW-0732">Signal</keyword>
<feature type="compositionally biased region" description="Basic and acidic residues" evidence="1">
    <location>
        <begin position="44"/>
        <end position="59"/>
    </location>
</feature>
<reference evidence="4" key="1">
    <citation type="submission" date="2023-09" db="EMBL/GenBank/DDBJ databases">
        <authorList>
            <person name="Li S."/>
            <person name="Li X."/>
            <person name="Zhang C."/>
            <person name="Zhao Z."/>
        </authorList>
    </citation>
    <scope>NUCLEOTIDE SEQUENCE [LARGE SCALE GENOMIC DNA]</scope>
    <source>
        <strain evidence="4">SQ149</strain>
    </source>
</reference>
<feature type="chain" id="PRO_5047038448" evidence="2">
    <location>
        <begin position="24"/>
        <end position="832"/>
    </location>
</feature>
<dbReference type="InterPro" id="IPR020016">
    <property type="entry name" value="Decahaem-assoc_OM_MtrB/PioB"/>
</dbReference>
<proteinExistence type="predicted"/>
<gene>
    <name evidence="3" type="ORF">RGQ13_17390</name>
</gene>
<dbReference type="RefSeq" id="WP_348390998.1">
    <property type="nucleotide sequence ID" value="NZ_CP134145.1"/>
</dbReference>
<evidence type="ECO:0000256" key="2">
    <source>
        <dbReference type="SAM" id="SignalP"/>
    </source>
</evidence>
<feature type="signal peptide" evidence="2">
    <location>
        <begin position="1"/>
        <end position="23"/>
    </location>
</feature>
<protein>
    <submittedName>
        <fullName evidence="3">MtrB/PioB family decaheme-associated outer membrane protein</fullName>
    </submittedName>
</protein>
<organism evidence="3 4">
    <name type="scientific">Thalassotalea psychrophila</name>
    <dbReference type="NCBI Taxonomy" id="3065647"/>
    <lineage>
        <taxon>Bacteria</taxon>
        <taxon>Pseudomonadati</taxon>
        <taxon>Pseudomonadota</taxon>
        <taxon>Gammaproteobacteria</taxon>
        <taxon>Alteromonadales</taxon>
        <taxon>Colwelliaceae</taxon>
        <taxon>Thalassotalea</taxon>
    </lineage>
</organism>
<evidence type="ECO:0000313" key="4">
    <source>
        <dbReference type="Proteomes" id="UP001258994"/>
    </source>
</evidence>
<evidence type="ECO:0000256" key="1">
    <source>
        <dbReference type="SAM" id="MobiDB-lite"/>
    </source>
</evidence>
<sequence length="832" mass="95363">MNKTEWCSTYLLALSLVSINSYAQQESEEENPFAFLAEEKYQPKALPEENKQDNAKANEKDEDPFAFLAEEKYQPKALPKESKQVEAKASDAEEDPFAFLAEEKYQPKIVVQEVNSPGFVQVDVLHVTDDTFSFGRYNGLSEEGTHVNLSGYYRDFNTANSFIDYWQVDAQNLGLDNRELSFKIGQVRAYKVEFNFNQIQQVNNFTGLTPYSTNRDGLVLPRGLFTLPNSWVAAQTTDGMSAFNVTASSFEQTLEREQLNLEYSQYFGKNWFLTSDFSTEEKTGIKTTGAALYANVQNGHSTILPQAIDQTTNKMELSIAYNQSSYSVKADYLFSQFENEKSSLTWQNPYSSLIGPNVAYPDGTGQIGVAPDNDFHQLRVLGHYIHSPKLRFFADTSYSLASQDDNYLPYTINSQLVVGELPRTSLDGEVVTITAKTSALYRYSNTLNFKGLYRYSERDNQSPRDAYQVVFADTWAPIDEKFRHYNAAHSKNSNYFELTTNYRLPSRSKASLIYAYEEIDRYNYAVNSTIENTIKLKLRAYSENNLASRFEIGFKDRSASLYHWDRSYYSLFDAQLINQTPESQRYTNHPLLSQHYLSNREQMSGKANFSYPIEDHIHANFDISYKENEYDKSTLGLINDKSFLSSLNGVWIYSNTINFSSYLSYDSYEFDQTGREFTGGYEKSAFEQYAPLPQASDSARNWQIKPEDSTISLGLSAHWDYLPKTIEMDFDYRLSDSTSKNDNFSSGGAGDLTNIGLPDASNKEHHFEFNTLYHYKPNMSFSFSYQYYRFSGKNWAYDQVNPNSIAKVLGTGQRPANDQLHVFQLSFKYQIE</sequence>
<dbReference type="NCBIfam" id="TIGR03509">
    <property type="entry name" value="OMP_MtrB_PioB"/>
    <property type="match status" value="1"/>
</dbReference>
<evidence type="ECO:0000313" key="3">
    <source>
        <dbReference type="EMBL" id="WNC71874.1"/>
    </source>
</evidence>
<accession>A0ABY9TTK9</accession>
<dbReference type="EMBL" id="CP134145">
    <property type="protein sequence ID" value="WNC71874.1"/>
    <property type="molecule type" value="Genomic_DNA"/>
</dbReference>
<dbReference type="Pfam" id="PF11854">
    <property type="entry name" value="MtrB_PioB"/>
    <property type="match status" value="1"/>
</dbReference>
<dbReference type="Proteomes" id="UP001258994">
    <property type="component" value="Chromosome"/>
</dbReference>
<keyword evidence="4" id="KW-1185">Reference proteome</keyword>